<comment type="caution">
    <text evidence="2">The sequence shown here is derived from an EMBL/GenBank/DDBJ whole genome shotgun (WGS) entry which is preliminary data.</text>
</comment>
<dbReference type="AlphaFoldDB" id="A0A369UKN1"/>
<protein>
    <submittedName>
        <fullName evidence="2">DUF1501 domain-containing protein</fullName>
    </submittedName>
</protein>
<dbReference type="EMBL" id="QQAH01000020">
    <property type="protein sequence ID" value="RDD80150.1"/>
    <property type="molecule type" value="Genomic_DNA"/>
</dbReference>
<evidence type="ECO:0000313" key="3">
    <source>
        <dbReference type="Proteomes" id="UP000253782"/>
    </source>
</evidence>
<sequence length="477" mass="50272">MPISRREFLRRSMYTTLGGVGLYSGFGNLRLLQAAASHSNYAFNDYKALVCVYLYGGNDSFNTIVPYDNATYATYAGSRAGLALAQADIQTNSLIPAAFAGGLPGGPPSDGAAYGLHPAMPELRGLFNAGHAAVVANVGSLLYPITQQQFQQGRVQPPPQLFSHDDQTAQWQTSRPDDANANGWGGRMADVLSSGNANPQFSMSMTLSGTNLFQRGVMVNQYAVDPGGVQAMSYLGNGPESWVAGGTTDDTNAYNALIRGPSPSNALERAFAASSSSAVDYYSVLINALGQAPALTTTFPDTELGNQLKMVAQLLQVRAKLGASRQIFFVSASGYDTHTNQLAQQQANLTQLSQALSAFYNSTVALGLDQSVTAFTASDFGRSLSVNSGGTDHGWGGHHFVVGGAVRGQRFYGTMPSLLPTAAGNPDDTGYGQIIPTTAVDQYGATLASWLGVSVSDIASIFPNLGRFNSSNLRIFG</sequence>
<name>A0A369UKN1_9GAMM</name>
<dbReference type="RefSeq" id="WP_114847028.1">
    <property type="nucleotide sequence ID" value="NZ_JBHSPE010000010.1"/>
</dbReference>
<dbReference type="OrthoDB" id="9779968at2"/>
<dbReference type="PROSITE" id="PS51318">
    <property type="entry name" value="TAT"/>
    <property type="match status" value="1"/>
</dbReference>
<keyword evidence="3" id="KW-1185">Reference proteome</keyword>
<gene>
    <name evidence="2" type="ORF">DVJ77_18575</name>
</gene>
<organism evidence="2 3">
    <name type="scientific">Dyella tabacisoli</name>
    <dbReference type="NCBI Taxonomy" id="2282381"/>
    <lineage>
        <taxon>Bacteria</taxon>
        <taxon>Pseudomonadati</taxon>
        <taxon>Pseudomonadota</taxon>
        <taxon>Gammaproteobacteria</taxon>
        <taxon>Lysobacterales</taxon>
        <taxon>Rhodanobacteraceae</taxon>
        <taxon>Dyella</taxon>
    </lineage>
</organism>
<dbReference type="Proteomes" id="UP000253782">
    <property type="component" value="Unassembled WGS sequence"/>
</dbReference>
<dbReference type="PANTHER" id="PTHR43737:SF1">
    <property type="entry name" value="DUF1501 DOMAIN-CONTAINING PROTEIN"/>
    <property type="match status" value="1"/>
</dbReference>
<proteinExistence type="predicted"/>
<dbReference type="PANTHER" id="PTHR43737">
    <property type="entry name" value="BLL7424 PROTEIN"/>
    <property type="match status" value="1"/>
</dbReference>
<accession>A0A369UKN1</accession>
<reference evidence="2 3" key="1">
    <citation type="submission" date="2018-07" db="EMBL/GenBank/DDBJ databases">
        <title>Dyella tabacisoli L4-6T, whole genome shotgun sequence.</title>
        <authorList>
            <person name="Zhou X.-K."/>
            <person name="Li W.-J."/>
            <person name="Duan Y.-Q."/>
        </authorList>
    </citation>
    <scope>NUCLEOTIDE SEQUENCE [LARGE SCALE GENOMIC DNA]</scope>
    <source>
        <strain evidence="2 3">L4-6</strain>
    </source>
</reference>
<evidence type="ECO:0000256" key="1">
    <source>
        <dbReference type="SAM" id="MobiDB-lite"/>
    </source>
</evidence>
<dbReference type="InterPro" id="IPR006311">
    <property type="entry name" value="TAT_signal"/>
</dbReference>
<evidence type="ECO:0000313" key="2">
    <source>
        <dbReference type="EMBL" id="RDD80150.1"/>
    </source>
</evidence>
<dbReference type="InterPro" id="IPR010869">
    <property type="entry name" value="DUF1501"/>
</dbReference>
<dbReference type="Pfam" id="PF07394">
    <property type="entry name" value="DUF1501"/>
    <property type="match status" value="1"/>
</dbReference>
<feature type="region of interest" description="Disordered" evidence="1">
    <location>
        <begin position="161"/>
        <end position="181"/>
    </location>
</feature>